<organism evidence="8 9">
    <name type="scientific">Laticauda laticaudata</name>
    <name type="common">Blue-ringed sea krait</name>
    <name type="synonym">Blue-lipped sea krait</name>
    <dbReference type="NCBI Taxonomy" id="8630"/>
    <lineage>
        <taxon>Eukaryota</taxon>
        <taxon>Metazoa</taxon>
        <taxon>Chordata</taxon>
        <taxon>Craniata</taxon>
        <taxon>Vertebrata</taxon>
        <taxon>Euteleostomi</taxon>
        <taxon>Lepidosauria</taxon>
        <taxon>Squamata</taxon>
        <taxon>Bifurcata</taxon>
        <taxon>Unidentata</taxon>
        <taxon>Episquamata</taxon>
        <taxon>Toxicofera</taxon>
        <taxon>Serpentes</taxon>
        <taxon>Colubroidea</taxon>
        <taxon>Elapidae</taxon>
        <taxon>Laticaudinae</taxon>
        <taxon>Laticauda</taxon>
    </lineage>
</organism>
<dbReference type="PANTHER" id="PTHR31322">
    <property type="entry name" value="E3 UBIQUITIN-PROTEIN LIGASE TM129"/>
    <property type="match status" value="1"/>
</dbReference>
<dbReference type="GO" id="GO:0000209">
    <property type="term" value="P:protein polyubiquitination"/>
    <property type="evidence" value="ECO:0007669"/>
    <property type="project" value="Ensembl"/>
</dbReference>
<dbReference type="InterPro" id="IPR018801">
    <property type="entry name" value="TM129"/>
</dbReference>
<evidence type="ECO:0000256" key="5">
    <source>
        <dbReference type="ARBA" id="ARBA00023136"/>
    </source>
</evidence>
<dbReference type="AlphaFoldDB" id="A0A8C5SIK6"/>
<reference evidence="8" key="2">
    <citation type="submission" date="2025-09" db="UniProtKB">
        <authorList>
            <consortium name="Ensembl"/>
        </authorList>
    </citation>
    <scope>IDENTIFICATION</scope>
</reference>
<dbReference type="GeneTree" id="ENSGT00390000013284"/>
<keyword evidence="7" id="KW-0732">Signal</keyword>
<evidence type="ECO:0000256" key="1">
    <source>
        <dbReference type="ARBA" id="ARBA00004141"/>
    </source>
</evidence>
<evidence type="ECO:0000256" key="2">
    <source>
        <dbReference type="ARBA" id="ARBA00007332"/>
    </source>
</evidence>
<feature type="transmembrane region" description="Helical" evidence="6">
    <location>
        <begin position="94"/>
        <end position="113"/>
    </location>
</feature>
<evidence type="ECO:0000256" key="3">
    <source>
        <dbReference type="ARBA" id="ARBA00022692"/>
    </source>
</evidence>
<accession>A0A8C5SIK6</accession>
<keyword evidence="5 6" id="KW-0472">Membrane</keyword>
<comment type="similarity">
    <text evidence="2">Belongs to the TMEM129 family.</text>
</comment>
<evidence type="ECO:0000313" key="8">
    <source>
        <dbReference type="Ensembl" id="ENSLLTP00000019100.1"/>
    </source>
</evidence>
<feature type="signal peptide" evidence="7">
    <location>
        <begin position="1"/>
        <end position="15"/>
    </location>
</feature>
<evidence type="ECO:0000256" key="6">
    <source>
        <dbReference type="SAM" id="Phobius"/>
    </source>
</evidence>
<dbReference type="GO" id="GO:0030970">
    <property type="term" value="P:retrograde protein transport, ER to cytosol"/>
    <property type="evidence" value="ECO:0007669"/>
    <property type="project" value="Ensembl"/>
</dbReference>
<dbReference type="Pfam" id="PF10272">
    <property type="entry name" value="Tmpp129"/>
    <property type="match status" value="1"/>
</dbReference>
<comment type="subcellular location">
    <subcellularLocation>
        <location evidence="1">Membrane</location>
        <topology evidence="1">Multi-pass membrane protein</topology>
    </subcellularLocation>
</comment>
<dbReference type="GO" id="GO:0005783">
    <property type="term" value="C:endoplasmic reticulum"/>
    <property type="evidence" value="ECO:0007669"/>
    <property type="project" value="Ensembl"/>
</dbReference>
<dbReference type="PANTHER" id="PTHR31322:SF2">
    <property type="entry name" value="E3 UBIQUITIN-PROTEIN LIGASE TM129"/>
    <property type="match status" value="1"/>
</dbReference>
<name>A0A8C5SIK6_LATLA</name>
<proteinExistence type="inferred from homology"/>
<reference evidence="8" key="1">
    <citation type="submission" date="2025-08" db="UniProtKB">
        <authorList>
            <consortium name="Ensembl"/>
        </authorList>
    </citation>
    <scope>IDENTIFICATION</scope>
</reference>
<keyword evidence="9" id="KW-1185">Reference proteome</keyword>
<evidence type="ECO:0000256" key="7">
    <source>
        <dbReference type="SAM" id="SignalP"/>
    </source>
</evidence>
<dbReference type="Proteomes" id="UP000694406">
    <property type="component" value="Unplaced"/>
</dbReference>
<feature type="chain" id="PRO_5034918843" evidence="7">
    <location>
        <begin position="16"/>
        <end position="300"/>
    </location>
</feature>
<protein>
    <submittedName>
        <fullName evidence="8">Transmembrane protein 129, E3 ubiquitin ligase</fullName>
    </submittedName>
</protein>
<dbReference type="Ensembl" id="ENSLLTT00000019805.1">
    <property type="protein sequence ID" value="ENSLLTP00000019100.1"/>
    <property type="gene ID" value="ENSLLTG00000014393.1"/>
</dbReference>
<keyword evidence="4 6" id="KW-1133">Transmembrane helix</keyword>
<keyword evidence="3 6" id="KW-0812">Transmembrane</keyword>
<gene>
    <name evidence="8" type="primary">TMEM129</name>
</gene>
<evidence type="ECO:0000313" key="9">
    <source>
        <dbReference type="Proteomes" id="UP000694406"/>
    </source>
</evidence>
<dbReference type="GO" id="GO:0061630">
    <property type="term" value="F:ubiquitin protein ligase activity"/>
    <property type="evidence" value="ECO:0007669"/>
    <property type="project" value="Ensembl"/>
</dbReference>
<dbReference type="GO" id="GO:0016020">
    <property type="term" value="C:membrane"/>
    <property type="evidence" value="ECO:0007669"/>
    <property type="project" value="UniProtKB-SubCell"/>
</dbReference>
<dbReference type="GO" id="GO:0006511">
    <property type="term" value="P:ubiquitin-dependent protein catabolic process"/>
    <property type="evidence" value="ECO:0007669"/>
    <property type="project" value="Ensembl"/>
</dbReference>
<evidence type="ECO:0000256" key="4">
    <source>
        <dbReference type="ARBA" id="ARBA00022989"/>
    </source>
</evidence>
<sequence length="300" mass="33266">METAATFTLAYLVLAVCFVFPPSEFHLAGLTVQNLLGSWLGSEDVAFVHYHLRRGTGTLLAHAALPLGYYLGMCVVAPEKQLFTISQASEPWKIFFAGALLLLVLAVTFAYYWSRDGWSHHPLVRTLSAFALPPHANWRAVALSINAEFRRIDKFATGPPGARLIVTDSWILKVTTYSFNAALQQDLQLTVIDSRQQDLLLDANMPAQFLTIRVASADPRVKAFDIRLNSSEYGELQDKLRAPIQNGANVVIHQSLSDLFLETFSSLVERNPPYLVPSNQVSFCPATNNGMAGWSFLAYD</sequence>